<keyword evidence="1" id="KW-0694">RNA-binding</keyword>
<evidence type="ECO:0000256" key="2">
    <source>
        <dbReference type="SAM" id="MobiDB-lite"/>
    </source>
</evidence>
<reference evidence="4 5" key="1">
    <citation type="journal article" date="2019" name="Sci. Rep.">
        <title>Comparative genomics of chytrid fungi reveal insights into the obligate biotrophic and pathogenic lifestyle of Synchytrium endobioticum.</title>
        <authorList>
            <person name="van de Vossenberg B.T.L.H."/>
            <person name="Warris S."/>
            <person name="Nguyen H.D.T."/>
            <person name="van Gent-Pelzer M.P.E."/>
            <person name="Joly D.L."/>
            <person name="van de Geest H.C."/>
            <person name="Bonants P.J.M."/>
            <person name="Smith D.S."/>
            <person name="Levesque C.A."/>
            <person name="van der Lee T.A.J."/>
        </authorList>
    </citation>
    <scope>NUCLEOTIDE SEQUENCE [LARGE SCALE GENOMIC DNA]</scope>
    <source>
        <strain evidence="4 5">MB42</strain>
    </source>
</reference>
<comment type="caution">
    <text evidence="4">The sequence shown here is derived from an EMBL/GenBank/DDBJ whole genome shotgun (WGS) entry which is preliminary data.</text>
</comment>
<dbReference type="AlphaFoldDB" id="A0A507CL88"/>
<evidence type="ECO:0000259" key="3">
    <source>
        <dbReference type="SMART" id="SM01218"/>
    </source>
</evidence>
<protein>
    <recommendedName>
        <fullName evidence="3">Chromatin target of PRMT1 protein C-terminal domain-containing protein</fullName>
    </recommendedName>
</protein>
<dbReference type="GO" id="GO:0003723">
    <property type="term" value="F:RNA binding"/>
    <property type="evidence" value="ECO:0007669"/>
    <property type="project" value="UniProtKB-KW"/>
</dbReference>
<dbReference type="InterPro" id="IPR025715">
    <property type="entry name" value="FoP_C"/>
</dbReference>
<evidence type="ECO:0000256" key="1">
    <source>
        <dbReference type="ARBA" id="ARBA00022884"/>
    </source>
</evidence>
<organism evidence="4 5">
    <name type="scientific">Synchytrium endobioticum</name>
    <dbReference type="NCBI Taxonomy" id="286115"/>
    <lineage>
        <taxon>Eukaryota</taxon>
        <taxon>Fungi</taxon>
        <taxon>Fungi incertae sedis</taxon>
        <taxon>Chytridiomycota</taxon>
        <taxon>Chytridiomycota incertae sedis</taxon>
        <taxon>Chytridiomycetes</taxon>
        <taxon>Synchytriales</taxon>
        <taxon>Synchytriaceae</taxon>
        <taxon>Synchytrium</taxon>
    </lineage>
</organism>
<dbReference type="EMBL" id="QEAN01000312">
    <property type="protein sequence ID" value="TPX40469.1"/>
    <property type="molecule type" value="Genomic_DNA"/>
</dbReference>
<feature type="compositionally biased region" description="Gly residues" evidence="2">
    <location>
        <begin position="141"/>
        <end position="153"/>
    </location>
</feature>
<gene>
    <name evidence="4" type="ORF">SeMB42_g05987</name>
</gene>
<keyword evidence="5" id="KW-1185">Reference proteome</keyword>
<dbReference type="SMART" id="SM01218">
    <property type="entry name" value="FoP_duplication"/>
    <property type="match status" value="1"/>
</dbReference>
<feature type="compositionally biased region" description="Polar residues" evidence="2">
    <location>
        <begin position="124"/>
        <end position="136"/>
    </location>
</feature>
<evidence type="ECO:0000313" key="5">
    <source>
        <dbReference type="Proteomes" id="UP000317494"/>
    </source>
</evidence>
<accession>A0A507CL88</accession>
<proteinExistence type="predicted"/>
<dbReference type="VEuPathDB" id="FungiDB:SeMB42_g05987"/>
<dbReference type="STRING" id="286115.A0A507CL88"/>
<feature type="region of interest" description="Disordered" evidence="2">
    <location>
        <begin position="118"/>
        <end position="240"/>
    </location>
</feature>
<feature type="domain" description="Chromatin target of PRMT1 protein C-terminal" evidence="3">
    <location>
        <begin position="180"/>
        <end position="280"/>
    </location>
</feature>
<name>A0A507CL88_9FUNG</name>
<dbReference type="Proteomes" id="UP000317494">
    <property type="component" value="Unassembled WGS sequence"/>
</dbReference>
<evidence type="ECO:0000313" key="4">
    <source>
        <dbReference type="EMBL" id="TPX40469.1"/>
    </source>
</evidence>
<feature type="compositionally biased region" description="Low complexity" evidence="2">
    <location>
        <begin position="174"/>
        <end position="200"/>
    </location>
</feature>
<dbReference type="Pfam" id="PF13865">
    <property type="entry name" value="FoP_duplication"/>
    <property type="match status" value="1"/>
</dbReference>
<sequence>MLWKRRLSKPEAAKYVGSHDVRFEPRMPRVKGVRQRPRNPTNLYIEHISIMPVRGRRQNVKFQPLVQPRITMQVQTSVNPIHSSLEAKFKQVEQARKQSYQKQNKNSRFVAQMVARTGVKPSVDLNTRHSGQPPNQRGTATGRGRGGARGRGAGGRRVRVALEGRLGGKNELAQQGGQQRRNFQQKQRNSNEGNSISNISQRGGGSSSYRGKGRRGGAGTAHARGRGGAGKNGAVAKGREATDQAALDAELEAYMLKDADYAAHKLDQDLDSYMNMDDDPILA</sequence>